<dbReference type="VEuPathDB" id="ToxoDB:CSUI_010862"/>
<keyword evidence="1" id="KW-1133">Transmembrane helix</keyword>
<dbReference type="EMBL" id="MIGC01008605">
    <property type="protein sequence ID" value="PHJ15327.1"/>
    <property type="molecule type" value="Genomic_DNA"/>
</dbReference>
<accession>A0A2C6KBT6</accession>
<evidence type="ECO:0000256" key="1">
    <source>
        <dbReference type="SAM" id="Phobius"/>
    </source>
</evidence>
<dbReference type="RefSeq" id="XP_067917061.1">
    <property type="nucleotide sequence ID" value="XM_068070963.1"/>
</dbReference>
<protein>
    <recommendedName>
        <fullName evidence="4">Transmembrane protein</fullName>
    </recommendedName>
</protein>
<keyword evidence="1" id="KW-0812">Transmembrane</keyword>
<keyword evidence="1" id="KW-0472">Membrane</keyword>
<feature type="transmembrane region" description="Helical" evidence="1">
    <location>
        <begin position="25"/>
        <end position="46"/>
    </location>
</feature>
<evidence type="ECO:0008006" key="4">
    <source>
        <dbReference type="Google" id="ProtNLM"/>
    </source>
</evidence>
<feature type="transmembrane region" description="Helical" evidence="1">
    <location>
        <begin position="58"/>
        <end position="83"/>
    </location>
</feature>
<evidence type="ECO:0000313" key="2">
    <source>
        <dbReference type="EMBL" id="PHJ15327.1"/>
    </source>
</evidence>
<dbReference type="GeneID" id="94434174"/>
<evidence type="ECO:0000313" key="3">
    <source>
        <dbReference type="Proteomes" id="UP000221165"/>
    </source>
</evidence>
<proteinExistence type="predicted"/>
<sequence length="88" mass="10127">MLNVLSRILHLSSLSSTSLLVDNEIILFSPFLSIYLSISISIYRYLSIYLSICIYVYLSIYLYPFISIRVCIFLVVCLSHSAIHDFLP</sequence>
<keyword evidence="3" id="KW-1185">Reference proteome</keyword>
<gene>
    <name evidence="2" type="ORF">CSUI_010862</name>
</gene>
<reference evidence="2 3" key="1">
    <citation type="journal article" date="2017" name="Int. J. Parasitol.">
        <title>The genome of the protozoan parasite Cystoisospora suis and a reverse vaccinology approach to identify vaccine candidates.</title>
        <authorList>
            <person name="Palmieri N."/>
            <person name="Shrestha A."/>
            <person name="Ruttkowski B."/>
            <person name="Beck T."/>
            <person name="Vogl C."/>
            <person name="Tomley F."/>
            <person name="Blake D.P."/>
            <person name="Joachim A."/>
        </authorList>
    </citation>
    <scope>NUCLEOTIDE SEQUENCE [LARGE SCALE GENOMIC DNA]</scope>
    <source>
        <strain evidence="2 3">Wien I</strain>
    </source>
</reference>
<dbReference type="AlphaFoldDB" id="A0A2C6KBT6"/>
<dbReference type="Proteomes" id="UP000221165">
    <property type="component" value="Unassembled WGS sequence"/>
</dbReference>
<comment type="caution">
    <text evidence="2">The sequence shown here is derived from an EMBL/GenBank/DDBJ whole genome shotgun (WGS) entry which is preliminary data.</text>
</comment>
<organism evidence="2 3">
    <name type="scientific">Cystoisospora suis</name>
    <dbReference type="NCBI Taxonomy" id="483139"/>
    <lineage>
        <taxon>Eukaryota</taxon>
        <taxon>Sar</taxon>
        <taxon>Alveolata</taxon>
        <taxon>Apicomplexa</taxon>
        <taxon>Conoidasida</taxon>
        <taxon>Coccidia</taxon>
        <taxon>Eucoccidiorida</taxon>
        <taxon>Eimeriorina</taxon>
        <taxon>Sarcocystidae</taxon>
        <taxon>Cystoisospora</taxon>
    </lineage>
</organism>
<name>A0A2C6KBT6_9APIC</name>